<dbReference type="EMBL" id="BPQB01000116">
    <property type="protein sequence ID" value="GJE99673.1"/>
    <property type="molecule type" value="Genomic_DNA"/>
</dbReference>
<accession>A0A9P3LLG4</accession>
<organism evidence="2 3">
    <name type="scientific">Phanerochaete sordida</name>
    <dbReference type="NCBI Taxonomy" id="48140"/>
    <lineage>
        <taxon>Eukaryota</taxon>
        <taxon>Fungi</taxon>
        <taxon>Dikarya</taxon>
        <taxon>Basidiomycota</taxon>
        <taxon>Agaricomycotina</taxon>
        <taxon>Agaricomycetes</taxon>
        <taxon>Polyporales</taxon>
        <taxon>Phanerochaetaceae</taxon>
        <taxon>Phanerochaete</taxon>
    </lineage>
</organism>
<gene>
    <name evidence="2" type="ORF">PsYK624_159440</name>
</gene>
<comment type="caution">
    <text evidence="2">The sequence shown here is derived from an EMBL/GenBank/DDBJ whole genome shotgun (WGS) entry which is preliminary data.</text>
</comment>
<sequence length="465" mass="48084">MSESGSPPLVTIPGCTATHVLGTTSTEIGNGDLTLVPPPRGSTASDAKRHVLTLTVGKAAFPLHSSTDFGTVAGDERIYVFKPDLGADIQGYVRLTLPDGVRQSHSGFQMLQAQFETILINHELLRPAERPNERSVTIPNVAVIHVVGNTSTQLASGELTLMTVSALDTQPENDSHAVLTLTIGNAVFPLHKTTVFGTLAESDRTYVFNPEIGQEGMIVVGGYVKIVLPEEVSSNKQIGQLQEQFEQVLIDYGLLKEGVEAVGDELGRSVRESGASIAGSIRAKKREILAGSPATQDPASFSPTTHSVASGTTSATQTVYSAAQTISTSVSSAAASASAWFSSKLGPASPSTVEPLNAAGSAYDAVATGISGGAAEVKGAATEAVGDIVEHDHGKEARQLGGQASESAGNVGATLGQVAEVGTGAAIVAGGVKGAVAEENKKQQEMDVFKIEEKDDSGEWNDVPV</sequence>
<name>A0A9P3LLG4_9APHY</name>
<dbReference type="Proteomes" id="UP000703269">
    <property type="component" value="Unassembled WGS sequence"/>
</dbReference>
<dbReference type="Pfam" id="PF06911">
    <property type="entry name" value="Senescence"/>
    <property type="match status" value="1"/>
</dbReference>
<feature type="domain" description="Senescence" evidence="1">
    <location>
        <begin position="259"/>
        <end position="426"/>
    </location>
</feature>
<dbReference type="AlphaFoldDB" id="A0A9P3LLG4"/>
<evidence type="ECO:0000313" key="2">
    <source>
        <dbReference type="EMBL" id="GJE99673.1"/>
    </source>
</evidence>
<protein>
    <recommendedName>
        <fullName evidence="1">Senescence domain-containing protein</fullName>
    </recommendedName>
</protein>
<evidence type="ECO:0000313" key="3">
    <source>
        <dbReference type="Proteomes" id="UP000703269"/>
    </source>
</evidence>
<dbReference type="InterPro" id="IPR009686">
    <property type="entry name" value="Senescence/spartin_C"/>
</dbReference>
<keyword evidence="3" id="KW-1185">Reference proteome</keyword>
<evidence type="ECO:0000259" key="1">
    <source>
        <dbReference type="Pfam" id="PF06911"/>
    </source>
</evidence>
<dbReference type="OrthoDB" id="2745718at2759"/>
<reference evidence="2 3" key="1">
    <citation type="submission" date="2021-08" db="EMBL/GenBank/DDBJ databases">
        <title>Draft Genome Sequence of Phanerochaete sordida strain YK-624.</title>
        <authorList>
            <person name="Mori T."/>
            <person name="Dohra H."/>
            <person name="Suzuki T."/>
            <person name="Kawagishi H."/>
            <person name="Hirai H."/>
        </authorList>
    </citation>
    <scope>NUCLEOTIDE SEQUENCE [LARGE SCALE GENOMIC DNA]</scope>
    <source>
        <strain evidence="2 3">YK-624</strain>
    </source>
</reference>
<proteinExistence type="predicted"/>